<evidence type="ECO:0000313" key="1">
    <source>
        <dbReference type="EMBL" id="ACD17002.1"/>
    </source>
</evidence>
<organism evidence="1 2">
    <name type="scientific">Paraburkholderia phytofirmans (strain DSM 17436 / LMG 22146 / PsJN)</name>
    <name type="common">Burkholderia phytofirmans</name>
    <dbReference type="NCBI Taxonomy" id="398527"/>
    <lineage>
        <taxon>Bacteria</taxon>
        <taxon>Pseudomonadati</taxon>
        <taxon>Pseudomonadota</taxon>
        <taxon>Betaproteobacteria</taxon>
        <taxon>Burkholderiales</taxon>
        <taxon>Burkholderiaceae</taxon>
        <taxon>Paraburkholderia</taxon>
    </lineage>
</organism>
<dbReference type="HOGENOM" id="CLU_113188_1_1_4"/>
<accession>B2T5Q0</accession>
<dbReference type="eggNOG" id="ENOG50342WA">
    <property type="taxonomic scope" value="Bacteria"/>
</dbReference>
<dbReference type="KEGG" id="bpy:Bphyt_2607"/>
<reference evidence="1 2" key="1">
    <citation type="journal article" date="2011" name="J. Bacteriol.">
        <title>Complete genome sequence of the plant growth-promoting endophyte Burkholderia phytofirmans strain PsJN.</title>
        <authorList>
            <person name="Weilharter A."/>
            <person name="Mitter B."/>
            <person name="Shin M.V."/>
            <person name="Chain P.S."/>
            <person name="Nowak J."/>
            <person name="Sessitsch A."/>
        </authorList>
    </citation>
    <scope>NUCLEOTIDE SEQUENCE [LARGE SCALE GENOMIC DNA]</scope>
    <source>
        <strain evidence="2">DSM 17436 / LMG 22146 / PsJN</strain>
    </source>
</reference>
<name>B2T5Q0_PARPJ</name>
<dbReference type="CDD" id="cd14744">
    <property type="entry name" value="PAAR_CT_2"/>
    <property type="match status" value="1"/>
</dbReference>
<protein>
    <recommendedName>
        <fullName evidence="3">PAAR repeat-containing protein</fullName>
    </recommendedName>
</protein>
<evidence type="ECO:0000313" key="2">
    <source>
        <dbReference type="Proteomes" id="UP000001739"/>
    </source>
</evidence>
<gene>
    <name evidence="1" type="ordered locus">Bphyt_2607</name>
</gene>
<dbReference type="STRING" id="398527.Bphyt_2607"/>
<evidence type="ECO:0008006" key="3">
    <source>
        <dbReference type="Google" id="ProtNLM"/>
    </source>
</evidence>
<proteinExistence type="predicted"/>
<sequence>MMRRVAVVGDQLSTGGQIDHYEGPLCAWGDGGHQVALIGGSAYCEACKSTGVIAKAGGPRRINFMGETAADGDIVLCNCETPPRIVAKLAGESWCDDEDYSAVARATNGPQSFAGPRATCDEQYTLRDSQRRPLAGVRYRVRVGSNIVASGVTDSQGITQRIATDAAKRLVLEIAGGH</sequence>
<dbReference type="Proteomes" id="UP000001739">
    <property type="component" value="Chromosome 1"/>
</dbReference>
<dbReference type="EMBL" id="CP001052">
    <property type="protein sequence ID" value="ACD17002.1"/>
    <property type="molecule type" value="Genomic_DNA"/>
</dbReference>
<dbReference type="AlphaFoldDB" id="B2T5Q0"/>